<evidence type="ECO:0000313" key="15">
    <source>
        <dbReference type="Proteomes" id="UP001519460"/>
    </source>
</evidence>
<dbReference type="InterPro" id="IPR024970">
    <property type="entry name" value="Maelstrom"/>
</dbReference>
<dbReference type="GO" id="GO:0005634">
    <property type="term" value="C:nucleus"/>
    <property type="evidence" value="ECO:0007669"/>
    <property type="project" value="UniProtKB-SubCell"/>
</dbReference>
<dbReference type="Pfam" id="PF13017">
    <property type="entry name" value="Maelstrom"/>
    <property type="match status" value="1"/>
</dbReference>
<dbReference type="GO" id="GO:0005737">
    <property type="term" value="C:cytoplasm"/>
    <property type="evidence" value="ECO:0007669"/>
    <property type="project" value="UniProtKB-SubCell"/>
</dbReference>
<feature type="domain" description="Maelstrom" evidence="13">
    <location>
        <begin position="130"/>
        <end position="331"/>
    </location>
</feature>
<feature type="region of interest" description="Disordered" evidence="11">
    <location>
        <begin position="340"/>
        <end position="375"/>
    </location>
</feature>
<comment type="caution">
    <text evidence="14">The sequence shown here is derived from an EMBL/GenBank/DDBJ whole genome shotgun (WGS) entry which is preliminary data.</text>
</comment>
<name>A0ABD0LLJ7_9CAEN</name>
<keyword evidence="7" id="KW-0238">DNA-binding</keyword>
<dbReference type="EMBL" id="JACVVK020000041">
    <property type="protein sequence ID" value="KAK7499857.1"/>
    <property type="molecule type" value="Genomic_DNA"/>
</dbReference>
<evidence type="ECO:0000256" key="8">
    <source>
        <dbReference type="ARBA" id="ARBA00023158"/>
    </source>
</evidence>
<evidence type="ECO:0000259" key="12">
    <source>
        <dbReference type="Pfam" id="PF09011"/>
    </source>
</evidence>
<evidence type="ECO:0000256" key="7">
    <source>
        <dbReference type="ARBA" id="ARBA00023125"/>
    </source>
</evidence>
<dbReference type="GO" id="GO:0031047">
    <property type="term" value="P:regulatory ncRNA-mediated gene silencing"/>
    <property type="evidence" value="ECO:0007669"/>
    <property type="project" value="UniProtKB-KW"/>
</dbReference>
<feature type="domain" description="HMG box" evidence="12">
    <location>
        <begin position="4"/>
        <end position="61"/>
    </location>
</feature>
<keyword evidence="8" id="KW-0943">RNA-mediated gene silencing</keyword>
<evidence type="ECO:0000256" key="4">
    <source>
        <dbReference type="ARBA" id="ARBA00022473"/>
    </source>
</evidence>
<evidence type="ECO:0000256" key="10">
    <source>
        <dbReference type="ARBA" id="ARBA00023254"/>
    </source>
</evidence>
<evidence type="ECO:0000256" key="1">
    <source>
        <dbReference type="ARBA" id="ARBA00004123"/>
    </source>
</evidence>
<keyword evidence="4" id="KW-0217">Developmental protein</keyword>
<dbReference type="Gene3D" id="1.10.30.10">
    <property type="entry name" value="High mobility group box domain"/>
    <property type="match status" value="1"/>
</dbReference>
<protein>
    <recommendedName>
        <fullName evidence="16">HMG box domain-containing protein</fullName>
    </recommendedName>
</protein>
<evidence type="ECO:0000256" key="9">
    <source>
        <dbReference type="ARBA" id="ARBA00023242"/>
    </source>
</evidence>
<comment type="similarity">
    <text evidence="3">Belongs to the maelstrom family.</text>
</comment>
<dbReference type="AlphaFoldDB" id="A0ABD0LLJ7"/>
<dbReference type="PANTHER" id="PTHR21358">
    <property type="entry name" value="PROTEIN MAELSTROM HOMOLOG"/>
    <property type="match status" value="1"/>
</dbReference>
<dbReference type="SUPFAM" id="SSF47095">
    <property type="entry name" value="HMG-box"/>
    <property type="match status" value="1"/>
</dbReference>
<accession>A0ABD0LLJ7</accession>
<evidence type="ECO:0000256" key="2">
    <source>
        <dbReference type="ARBA" id="ARBA00004496"/>
    </source>
</evidence>
<dbReference type="PANTHER" id="PTHR21358:SF4">
    <property type="entry name" value="PROTEIN MAELSTROM HOMOLOG"/>
    <property type="match status" value="1"/>
</dbReference>
<feature type="compositionally biased region" description="Basic and acidic residues" evidence="11">
    <location>
        <begin position="359"/>
        <end position="375"/>
    </location>
</feature>
<evidence type="ECO:0000256" key="5">
    <source>
        <dbReference type="ARBA" id="ARBA00022490"/>
    </source>
</evidence>
<organism evidence="14 15">
    <name type="scientific">Batillaria attramentaria</name>
    <dbReference type="NCBI Taxonomy" id="370345"/>
    <lineage>
        <taxon>Eukaryota</taxon>
        <taxon>Metazoa</taxon>
        <taxon>Spiralia</taxon>
        <taxon>Lophotrochozoa</taxon>
        <taxon>Mollusca</taxon>
        <taxon>Gastropoda</taxon>
        <taxon>Caenogastropoda</taxon>
        <taxon>Sorbeoconcha</taxon>
        <taxon>Cerithioidea</taxon>
        <taxon>Batillariidae</taxon>
        <taxon>Batillaria</taxon>
    </lineage>
</organism>
<feature type="region of interest" description="Disordered" evidence="11">
    <location>
        <begin position="58"/>
        <end position="96"/>
    </location>
</feature>
<dbReference type="Pfam" id="PF09011">
    <property type="entry name" value="HMG_box_2"/>
    <property type="match status" value="1"/>
</dbReference>
<evidence type="ECO:0000256" key="11">
    <source>
        <dbReference type="SAM" id="MobiDB-lite"/>
    </source>
</evidence>
<dbReference type="InterPro" id="IPR039259">
    <property type="entry name" value="Protein_maelstrom"/>
</dbReference>
<sequence>MPSKNTMNGFAVFMYEIKERRRLNMSGQQLATFCSPLWANLSAGEKKQYDMRAKEMKAQKKATDGDMARRDNVGNIIGTRKNPEEERRKRRQTDQELVTRDWPGKDLMDEKFYFVNFQDMCELSEPDNNTDREWLPREVAIVEYTMRRGIIRIYHAFIDPGPIPKGFRFTCMQKSDAEHKIPIEDFELASNNYPLIWRKMKELLRDGMKDGQDADYEKIKYLMDWMWCRSDDGDLSDNPAGHVCALEDLVVNLLAYSNQPNTETISNASVVSRLDGSHWDYISNTSCEWHEDQETKYCALGIVRRYAFTISDILSQVYPINLTERHVPIRSSTEEVARVLPPESMPTVSNQQRMRGKTRAKEKPGSAGDMRRVSG</sequence>
<keyword evidence="15" id="KW-1185">Reference proteome</keyword>
<evidence type="ECO:0000259" key="13">
    <source>
        <dbReference type="Pfam" id="PF13017"/>
    </source>
</evidence>
<proteinExistence type="inferred from homology"/>
<dbReference type="GO" id="GO:0003677">
    <property type="term" value="F:DNA binding"/>
    <property type="evidence" value="ECO:0007669"/>
    <property type="project" value="UniProtKB-KW"/>
</dbReference>
<gene>
    <name evidence="14" type="ORF">BaRGS_00008948</name>
</gene>
<feature type="compositionally biased region" description="Basic and acidic residues" evidence="11">
    <location>
        <begin position="81"/>
        <end position="96"/>
    </location>
</feature>
<feature type="compositionally biased region" description="Basic and acidic residues" evidence="11">
    <location>
        <begin position="58"/>
        <end position="72"/>
    </location>
</feature>
<reference evidence="14 15" key="1">
    <citation type="journal article" date="2023" name="Sci. Data">
        <title>Genome assembly of the Korean intertidal mud-creeper Batillaria attramentaria.</title>
        <authorList>
            <person name="Patra A.K."/>
            <person name="Ho P.T."/>
            <person name="Jun S."/>
            <person name="Lee S.J."/>
            <person name="Kim Y."/>
            <person name="Won Y.J."/>
        </authorList>
    </citation>
    <scope>NUCLEOTIDE SEQUENCE [LARGE SCALE GENOMIC DNA]</scope>
    <source>
        <strain evidence="14">Wonlab-2016</strain>
    </source>
</reference>
<dbReference type="Proteomes" id="UP001519460">
    <property type="component" value="Unassembled WGS sequence"/>
</dbReference>
<dbReference type="InterPro" id="IPR009071">
    <property type="entry name" value="HMG_box_dom"/>
</dbReference>
<evidence type="ECO:0000256" key="3">
    <source>
        <dbReference type="ARBA" id="ARBA00007057"/>
    </source>
</evidence>
<comment type="subcellular location">
    <subcellularLocation>
        <location evidence="2">Cytoplasm</location>
    </subcellularLocation>
    <subcellularLocation>
        <location evidence="1">Nucleus</location>
    </subcellularLocation>
</comment>
<keyword evidence="10" id="KW-0469">Meiosis</keyword>
<keyword evidence="6" id="KW-0221">Differentiation</keyword>
<evidence type="ECO:0008006" key="16">
    <source>
        <dbReference type="Google" id="ProtNLM"/>
    </source>
</evidence>
<keyword evidence="5" id="KW-0963">Cytoplasm</keyword>
<evidence type="ECO:0000256" key="6">
    <source>
        <dbReference type="ARBA" id="ARBA00022782"/>
    </source>
</evidence>
<evidence type="ECO:0000313" key="14">
    <source>
        <dbReference type="EMBL" id="KAK7499857.1"/>
    </source>
</evidence>
<dbReference type="GO" id="GO:0051321">
    <property type="term" value="P:meiotic cell cycle"/>
    <property type="evidence" value="ECO:0007669"/>
    <property type="project" value="UniProtKB-KW"/>
</dbReference>
<keyword evidence="9" id="KW-0539">Nucleus</keyword>
<dbReference type="GO" id="GO:0030154">
    <property type="term" value="P:cell differentiation"/>
    <property type="evidence" value="ECO:0007669"/>
    <property type="project" value="UniProtKB-KW"/>
</dbReference>
<dbReference type="InterPro" id="IPR036910">
    <property type="entry name" value="HMG_box_dom_sf"/>
</dbReference>